<evidence type="ECO:0000256" key="1">
    <source>
        <dbReference type="SAM" id="Phobius"/>
    </source>
</evidence>
<reference evidence="2 3" key="1">
    <citation type="submission" date="2023-04" db="EMBL/GenBank/DDBJ databases">
        <title>Forest soil microbial communities from Buena Vista Peninsula, Colon Province, Panama.</title>
        <authorList>
            <person name="Bouskill N."/>
        </authorList>
    </citation>
    <scope>NUCLEOTIDE SEQUENCE [LARGE SCALE GENOMIC DNA]</scope>
    <source>
        <strain evidence="2 3">CFH S0262</strain>
    </source>
</reference>
<sequence>MSAGVEVLLGLLMLVGLVGIVVPILPGTLLIAGALLAWAILDATSTGWIVFAVAALLLVASGVVKYTWPGRRMRDAGVPNRSVIFGGLVGIVGFFVIPVVGLLLGFLLGMYVAEAARHRTLRDAWVSTVHATKAVGLSILVELFGALLAVGLWLAAVLAF</sequence>
<feature type="transmembrane region" description="Helical" evidence="1">
    <location>
        <begin position="88"/>
        <end position="113"/>
    </location>
</feature>
<feature type="transmembrane region" description="Helical" evidence="1">
    <location>
        <begin position="134"/>
        <end position="159"/>
    </location>
</feature>
<dbReference type="InterPro" id="IPR007403">
    <property type="entry name" value="DUF456"/>
</dbReference>
<accession>A0ABT6M8I8</accession>
<comment type="caution">
    <text evidence="2">The sequence shown here is derived from an EMBL/GenBank/DDBJ whole genome shotgun (WGS) entry which is preliminary data.</text>
</comment>
<feature type="transmembrane region" description="Helical" evidence="1">
    <location>
        <begin position="12"/>
        <end position="41"/>
    </location>
</feature>
<proteinExistence type="predicted"/>
<keyword evidence="3" id="KW-1185">Reference proteome</keyword>
<name>A0ABT6M8I8_9NOCA</name>
<keyword evidence="1" id="KW-0812">Transmembrane</keyword>
<feature type="transmembrane region" description="Helical" evidence="1">
    <location>
        <begin position="48"/>
        <end position="68"/>
    </location>
</feature>
<protein>
    <submittedName>
        <fullName evidence="2">Uncharacterized protein YqgC (DUF456 family)</fullName>
    </submittedName>
</protein>
<dbReference type="Pfam" id="PF04306">
    <property type="entry name" value="DUF456"/>
    <property type="match status" value="1"/>
</dbReference>
<organism evidence="2 3">
    <name type="scientific">Prescottella agglutinans</name>
    <dbReference type="NCBI Taxonomy" id="1644129"/>
    <lineage>
        <taxon>Bacteria</taxon>
        <taxon>Bacillati</taxon>
        <taxon>Actinomycetota</taxon>
        <taxon>Actinomycetes</taxon>
        <taxon>Mycobacteriales</taxon>
        <taxon>Nocardiaceae</taxon>
        <taxon>Prescottella</taxon>
    </lineage>
</organism>
<evidence type="ECO:0000313" key="3">
    <source>
        <dbReference type="Proteomes" id="UP001160334"/>
    </source>
</evidence>
<dbReference type="EMBL" id="JARXVC010000003">
    <property type="protein sequence ID" value="MDH6280622.1"/>
    <property type="molecule type" value="Genomic_DNA"/>
</dbReference>
<dbReference type="Proteomes" id="UP001160334">
    <property type="component" value="Unassembled WGS sequence"/>
</dbReference>
<gene>
    <name evidence="2" type="ORF">M2280_001834</name>
</gene>
<keyword evidence="1" id="KW-0472">Membrane</keyword>
<keyword evidence="1" id="KW-1133">Transmembrane helix</keyword>
<dbReference type="RefSeq" id="WP_280759945.1">
    <property type="nucleotide sequence ID" value="NZ_JARXVC010000003.1"/>
</dbReference>
<evidence type="ECO:0000313" key="2">
    <source>
        <dbReference type="EMBL" id="MDH6280622.1"/>
    </source>
</evidence>